<sequence>MSKNDKKNMTKWNRAAVAVNEAGTKVEFVGGVNRDRIGGNCMVIGHTNEKGETVRAMFDLGSLFTPYESGFTAAYPDVSDYFDRTDPDSGQVTKAIKPTAVLCLTHAHEDHIGALMNYIRMGYELPPIKASGFTRSLIRKAFAQMGMQPPFIEKINPGDRIMIGTDMEIEPFMVSHSVVDAMGFHTLTKVDGKPYAGIINNGDFLVEENMPVGQSFNFETYTDLLKRKLTTNVQIDSTSTVPNGSERIGFEQAVQNTLQVIEANSDRSLIVSPVISRSVENIAIDIAAARKLGTKVYLEGKWLQLVKQAMTDSGHLDFDDVVYRGALDQYLADKGVKRKYVVCTGAFAQGLEEYNHNRSDLSNIPMASATRMALGLHQDIRLGRNVLVLARQRIIDEINGKTGPQMLQMMAAQGAKVVITPCGRQIGDFEQVRMQDSGHINARALGNLVDVIRQHAPEAIFTPIHGNPQQCGHTKQIIEQHGGKVSLAENLEVMKVGRKLAVNEAQPYRPVTWIAVKNIFQNPIKPNPNIPAEGLTEFWRIDDFYMPIEKICEVVNQPITKSPYALRTVSSSQNVLDDTAEDVILDDEPMRLSPKEAKFGGRKKWKKAAAEQAGTGRLSKKEYKKKKALEAIAAYQRSLQADKQNNIQILRARKEKLR</sequence>
<dbReference type="AlphaFoldDB" id="A0A9D1SBE0"/>
<dbReference type="GO" id="GO:0003723">
    <property type="term" value="F:RNA binding"/>
    <property type="evidence" value="ECO:0007669"/>
    <property type="project" value="UniProtKB-KW"/>
</dbReference>
<dbReference type="SMART" id="SM00849">
    <property type="entry name" value="Lactamase_B"/>
    <property type="match status" value="1"/>
</dbReference>
<protein>
    <recommendedName>
        <fullName evidence="3">Metallo-beta-lactamase domain-containing protein</fullName>
    </recommendedName>
</protein>
<keyword evidence="1" id="KW-0378">Hydrolase</keyword>
<reference evidence="4" key="1">
    <citation type="submission" date="2020-10" db="EMBL/GenBank/DDBJ databases">
        <authorList>
            <person name="Gilroy R."/>
        </authorList>
    </citation>
    <scope>NUCLEOTIDE SEQUENCE</scope>
    <source>
        <strain evidence="4">ChiW3-316</strain>
    </source>
</reference>
<feature type="domain" description="Metallo-beta-lactamase" evidence="3">
    <location>
        <begin position="38"/>
        <end position="244"/>
    </location>
</feature>
<dbReference type="SUPFAM" id="SSF56281">
    <property type="entry name" value="Metallo-hydrolase/oxidoreductase"/>
    <property type="match status" value="1"/>
</dbReference>
<reference evidence="4" key="2">
    <citation type="journal article" date="2021" name="PeerJ">
        <title>Extensive microbial diversity within the chicken gut microbiome revealed by metagenomics and culture.</title>
        <authorList>
            <person name="Gilroy R."/>
            <person name="Ravi A."/>
            <person name="Getino M."/>
            <person name="Pursley I."/>
            <person name="Horton D.L."/>
            <person name="Alikhan N.F."/>
            <person name="Baker D."/>
            <person name="Gharbi K."/>
            <person name="Hall N."/>
            <person name="Watson M."/>
            <person name="Adriaenssens E.M."/>
            <person name="Foster-Nyarko E."/>
            <person name="Jarju S."/>
            <person name="Secka A."/>
            <person name="Antonio M."/>
            <person name="Oren A."/>
            <person name="Chaudhuri R.R."/>
            <person name="La Ragione R."/>
            <person name="Hildebrand F."/>
            <person name="Pallen M.J."/>
        </authorList>
    </citation>
    <scope>NUCLEOTIDE SEQUENCE</scope>
    <source>
        <strain evidence="4">ChiW3-316</strain>
    </source>
</reference>
<dbReference type="InterPro" id="IPR001279">
    <property type="entry name" value="Metallo-B-lactamas"/>
</dbReference>
<keyword evidence="1" id="KW-0540">Nuclease</keyword>
<dbReference type="PANTHER" id="PTHR43694:SF1">
    <property type="entry name" value="RIBONUCLEASE J"/>
    <property type="match status" value="1"/>
</dbReference>
<evidence type="ECO:0000256" key="2">
    <source>
        <dbReference type="ARBA" id="ARBA00022884"/>
    </source>
</evidence>
<dbReference type="PANTHER" id="PTHR43694">
    <property type="entry name" value="RIBONUCLEASE J"/>
    <property type="match status" value="1"/>
</dbReference>
<accession>A0A9D1SBE0</accession>
<comment type="caution">
    <text evidence="4">The sequence shown here is derived from an EMBL/GenBank/DDBJ whole genome shotgun (WGS) entry which is preliminary data.</text>
</comment>
<proteinExistence type="predicted"/>
<gene>
    <name evidence="4" type="ORF">IAD20_07460</name>
</gene>
<dbReference type="Proteomes" id="UP000824107">
    <property type="component" value="Unassembled WGS sequence"/>
</dbReference>
<dbReference type="EMBL" id="DVNC01000051">
    <property type="protein sequence ID" value="HIU53901.1"/>
    <property type="molecule type" value="Genomic_DNA"/>
</dbReference>
<dbReference type="InterPro" id="IPR036866">
    <property type="entry name" value="RibonucZ/Hydroxyglut_hydro"/>
</dbReference>
<evidence type="ECO:0000313" key="4">
    <source>
        <dbReference type="EMBL" id="HIU53901.1"/>
    </source>
</evidence>
<dbReference type="InterPro" id="IPR042173">
    <property type="entry name" value="RNase_J_2"/>
</dbReference>
<evidence type="ECO:0000313" key="5">
    <source>
        <dbReference type="Proteomes" id="UP000824107"/>
    </source>
</evidence>
<evidence type="ECO:0000259" key="3">
    <source>
        <dbReference type="SMART" id="SM00849"/>
    </source>
</evidence>
<dbReference type="Gene3D" id="3.40.50.10710">
    <property type="entry name" value="Metallo-hydrolase/oxidoreductase"/>
    <property type="match status" value="1"/>
</dbReference>
<keyword evidence="2" id="KW-0694">RNA-binding</keyword>
<organism evidence="4 5">
    <name type="scientific">Candidatus Scatocola faecipullorum</name>
    <dbReference type="NCBI Taxonomy" id="2840917"/>
    <lineage>
        <taxon>Bacteria</taxon>
        <taxon>Pseudomonadati</taxon>
        <taxon>Pseudomonadota</taxon>
        <taxon>Alphaproteobacteria</taxon>
        <taxon>Rhodospirillales</taxon>
        <taxon>Rhodospirillaceae</taxon>
        <taxon>Rhodospirillaceae incertae sedis</taxon>
        <taxon>Candidatus Scatocola</taxon>
    </lineage>
</organism>
<dbReference type="Gene3D" id="3.60.15.10">
    <property type="entry name" value="Ribonuclease Z/Hydroxyacylglutathione hydrolase-like"/>
    <property type="match status" value="1"/>
</dbReference>
<dbReference type="GO" id="GO:0004527">
    <property type="term" value="F:exonuclease activity"/>
    <property type="evidence" value="ECO:0007669"/>
    <property type="project" value="UniProtKB-KW"/>
</dbReference>
<evidence type="ECO:0000256" key="1">
    <source>
        <dbReference type="ARBA" id="ARBA00022839"/>
    </source>
</evidence>
<name>A0A9D1SBE0_9PROT</name>
<keyword evidence="1" id="KW-0269">Exonuclease</keyword>